<dbReference type="PANTHER" id="PTHR10127">
    <property type="entry name" value="DISCOIDIN, CUB, EGF, LAMININ , AND ZINC METALLOPROTEASE DOMAIN CONTAINING"/>
    <property type="match status" value="1"/>
</dbReference>
<feature type="binding site" evidence="13">
    <location>
        <position position="216"/>
    </location>
    <ligand>
        <name>Zn(2+)</name>
        <dbReference type="ChEBI" id="CHEBI:29105"/>
        <note>catalytic</note>
    </ligand>
</feature>
<evidence type="ECO:0000256" key="9">
    <source>
        <dbReference type="ARBA" id="ARBA00023049"/>
    </source>
</evidence>
<keyword evidence="4 13" id="KW-0645">Protease</keyword>
<dbReference type="AlphaFoldDB" id="A0A914YWC3"/>
<dbReference type="SUPFAM" id="SSF55486">
    <property type="entry name" value="Metalloproteases ('zincins'), catalytic domain"/>
    <property type="match status" value="1"/>
</dbReference>
<dbReference type="GO" id="GO:0004222">
    <property type="term" value="F:metalloendopeptidase activity"/>
    <property type="evidence" value="ECO:0007669"/>
    <property type="project" value="UniProtKB-UniRule"/>
</dbReference>
<dbReference type="InterPro" id="IPR006026">
    <property type="entry name" value="Peptidase_Metallo"/>
</dbReference>
<comment type="cofactor">
    <cofactor evidence="13 14">
        <name>Zn(2+)</name>
        <dbReference type="ChEBI" id="CHEBI:29105"/>
    </cofactor>
    <text evidence="13 14">Binds 1 zinc ion per subunit.</text>
</comment>
<dbReference type="Pfam" id="PF01400">
    <property type="entry name" value="Astacin"/>
    <property type="match status" value="1"/>
</dbReference>
<evidence type="ECO:0000256" key="10">
    <source>
        <dbReference type="ARBA" id="ARBA00023157"/>
    </source>
</evidence>
<keyword evidence="3" id="KW-0245">EGF-like domain</keyword>
<evidence type="ECO:0000256" key="8">
    <source>
        <dbReference type="ARBA" id="ARBA00022833"/>
    </source>
</evidence>
<dbReference type="InterPro" id="IPR024079">
    <property type="entry name" value="MetalloPept_cat_dom_sf"/>
</dbReference>
<feature type="active site" evidence="13">
    <location>
        <position position="207"/>
    </location>
</feature>
<evidence type="ECO:0000256" key="3">
    <source>
        <dbReference type="ARBA" id="ARBA00022536"/>
    </source>
</evidence>
<dbReference type="PROSITE" id="PS51864">
    <property type="entry name" value="ASTACIN"/>
    <property type="match status" value="1"/>
</dbReference>
<comment type="caution">
    <text evidence="13">Lacks conserved residue(s) required for the propagation of feature annotation.</text>
</comment>
<organism evidence="16 17">
    <name type="scientific">Panagrolaimus superbus</name>
    <dbReference type="NCBI Taxonomy" id="310955"/>
    <lineage>
        <taxon>Eukaryota</taxon>
        <taxon>Metazoa</taxon>
        <taxon>Ecdysozoa</taxon>
        <taxon>Nematoda</taxon>
        <taxon>Chromadorea</taxon>
        <taxon>Rhabditida</taxon>
        <taxon>Tylenchina</taxon>
        <taxon>Panagrolaimomorpha</taxon>
        <taxon>Panagrolaimoidea</taxon>
        <taxon>Panagrolaimidae</taxon>
        <taxon>Panagrolaimus</taxon>
    </lineage>
</organism>
<keyword evidence="5 13" id="KW-0479">Metal-binding</keyword>
<evidence type="ECO:0000256" key="4">
    <source>
        <dbReference type="ARBA" id="ARBA00022670"/>
    </source>
</evidence>
<evidence type="ECO:0000256" key="7">
    <source>
        <dbReference type="ARBA" id="ARBA00022801"/>
    </source>
</evidence>
<keyword evidence="6" id="KW-0732">Signal</keyword>
<keyword evidence="11" id="KW-0325">Glycoprotein</keyword>
<dbReference type="InterPro" id="IPR017050">
    <property type="entry name" value="Metallopeptidase_nem"/>
</dbReference>
<evidence type="ECO:0000259" key="15">
    <source>
        <dbReference type="PROSITE" id="PS51864"/>
    </source>
</evidence>
<accession>A0A914YWC3</accession>
<dbReference type="WBParaSite" id="PSU_v2.g2382.t1">
    <property type="protein sequence ID" value="PSU_v2.g2382.t1"/>
    <property type="gene ID" value="PSU_v2.g2382"/>
</dbReference>
<keyword evidence="8 13" id="KW-0862">Zinc</keyword>
<protein>
    <recommendedName>
        <fullName evidence="12">Zinc metalloproteinase</fullName>
    </recommendedName>
</protein>
<dbReference type="Proteomes" id="UP000887577">
    <property type="component" value="Unplaced"/>
</dbReference>
<evidence type="ECO:0000313" key="16">
    <source>
        <dbReference type="Proteomes" id="UP000887577"/>
    </source>
</evidence>
<evidence type="ECO:0000256" key="2">
    <source>
        <dbReference type="ARBA" id="ARBA00022525"/>
    </source>
</evidence>
<dbReference type="Gene3D" id="3.40.390.10">
    <property type="entry name" value="Collagenase (Catalytic Domain)"/>
    <property type="match status" value="1"/>
</dbReference>
<evidence type="ECO:0000256" key="13">
    <source>
        <dbReference type="PROSITE-ProRule" id="PRU01211"/>
    </source>
</evidence>
<keyword evidence="2 12" id="KW-0964">Secreted</keyword>
<dbReference type="SUPFAM" id="SSF49854">
    <property type="entry name" value="Spermadhesin, CUB domain"/>
    <property type="match status" value="1"/>
</dbReference>
<evidence type="ECO:0000256" key="12">
    <source>
        <dbReference type="PIRNR" id="PIRNR036365"/>
    </source>
</evidence>
<dbReference type="InterPro" id="IPR034035">
    <property type="entry name" value="Astacin-like_dom"/>
</dbReference>
<dbReference type="CDD" id="cd04280">
    <property type="entry name" value="ZnMc_astacin_like"/>
    <property type="match status" value="1"/>
</dbReference>
<reference evidence="17" key="1">
    <citation type="submission" date="2022-11" db="UniProtKB">
        <authorList>
            <consortium name="WormBaseParasite"/>
        </authorList>
    </citation>
    <scope>IDENTIFICATION</scope>
</reference>
<feature type="domain" description="Peptidase M12A" evidence="15">
    <location>
        <begin position="113"/>
        <end position="312"/>
    </location>
</feature>
<keyword evidence="7 13" id="KW-0378">Hydrolase</keyword>
<dbReference type="GO" id="GO:0005576">
    <property type="term" value="C:extracellular region"/>
    <property type="evidence" value="ECO:0007669"/>
    <property type="project" value="UniProtKB-SubCell"/>
</dbReference>
<dbReference type="SMART" id="SM00235">
    <property type="entry name" value="ZnMc"/>
    <property type="match status" value="1"/>
</dbReference>
<dbReference type="PIRSF" id="PIRSF036365">
    <property type="entry name" value="Astacin_nematoda"/>
    <property type="match status" value="1"/>
</dbReference>
<evidence type="ECO:0000313" key="17">
    <source>
        <dbReference type="WBParaSite" id="PSU_v2.g2382.t1"/>
    </source>
</evidence>
<evidence type="ECO:0000256" key="1">
    <source>
        <dbReference type="ARBA" id="ARBA00004613"/>
    </source>
</evidence>
<evidence type="ECO:0000256" key="14">
    <source>
        <dbReference type="RuleBase" id="RU361183"/>
    </source>
</evidence>
<keyword evidence="10" id="KW-1015">Disulfide bond</keyword>
<evidence type="ECO:0000256" key="5">
    <source>
        <dbReference type="ARBA" id="ARBA00022723"/>
    </source>
</evidence>
<feature type="binding site" evidence="13">
    <location>
        <position position="206"/>
    </location>
    <ligand>
        <name>Zn(2+)</name>
        <dbReference type="ChEBI" id="CHEBI:29105"/>
        <note>catalytic</note>
    </ligand>
</feature>
<dbReference type="PRINTS" id="PR00480">
    <property type="entry name" value="ASTACIN"/>
</dbReference>
<dbReference type="GO" id="GO:0006508">
    <property type="term" value="P:proteolysis"/>
    <property type="evidence" value="ECO:0007669"/>
    <property type="project" value="UniProtKB-KW"/>
</dbReference>
<keyword evidence="9 13" id="KW-0482">Metalloprotease</keyword>
<evidence type="ECO:0000256" key="11">
    <source>
        <dbReference type="ARBA" id="ARBA00023180"/>
    </source>
</evidence>
<sequence length="481" mass="54024">MSLVKTKKFQRLKKFLSNFKNPDELEYIRQGLQTFRNQQQSKQTFNQVSTDDLQYIQNLQRLREQIDPKSNTSLKFQSIEESNKGLEDYLYEGDILLSPEQIDEMTNPRKKRQAMTLDYRWDKTKPIYYRFDSSLDPAVPPLFRIGAKFWNDNTCLNLVESNTATSIRVFDGTGQSTGCFSGVGRSTQHISISATKGCNHFGVITHEIAHALGIKHEQSRHDRDNYITTIPSNMNQFYFTWFMNDKLTASNSNNFGLPYDWGSIMHYHAVSDDGKIIAVAKDKIYQSTMGSRTAPSFKDIYLMNLYYNCLCSSGVTCQNGGFRHPKNCNSCICPSGFGGTVCNQRQIAENGAIDIGAVLTATSNYQTLSGKTGEPNKILQRAQAVYWHIYAPSGKAIEITVQSVNGYCGNGCSFGALELKVKNFLLVGARYCCPSDVAANPVLVTQGSFAIISLNNQAYGQGFTLKYRYGKNILASNLYKN</sequence>
<dbReference type="InterPro" id="IPR001506">
    <property type="entry name" value="Peptidase_M12A"/>
</dbReference>
<name>A0A914YWC3_9BILA</name>
<dbReference type="GO" id="GO:0008270">
    <property type="term" value="F:zinc ion binding"/>
    <property type="evidence" value="ECO:0007669"/>
    <property type="project" value="UniProtKB-UniRule"/>
</dbReference>
<evidence type="ECO:0000256" key="6">
    <source>
        <dbReference type="ARBA" id="ARBA00022729"/>
    </source>
</evidence>
<feature type="binding site" evidence="13">
    <location>
        <position position="210"/>
    </location>
    <ligand>
        <name>Zn(2+)</name>
        <dbReference type="ChEBI" id="CHEBI:29105"/>
        <note>catalytic</note>
    </ligand>
</feature>
<keyword evidence="16" id="KW-1185">Reference proteome</keyword>
<comment type="subcellular location">
    <subcellularLocation>
        <location evidence="1 12">Secreted</location>
    </subcellularLocation>
</comment>
<dbReference type="InterPro" id="IPR035914">
    <property type="entry name" value="Sperma_CUB_dom_sf"/>
</dbReference>
<dbReference type="PANTHER" id="PTHR10127:SF780">
    <property type="entry name" value="METALLOENDOPEPTIDASE"/>
    <property type="match status" value="1"/>
</dbReference>
<dbReference type="GO" id="GO:0018996">
    <property type="term" value="P:molting cycle, collagen and cuticulin-based cuticle"/>
    <property type="evidence" value="ECO:0007669"/>
    <property type="project" value="InterPro"/>
</dbReference>
<proteinExistence type="predicted"/>